<keyword evidence="3" id="KW-1185">Reference proteome</keyword>
<reference evidence="2 3" key="1">
    <citation type="submission" date="2016-12" db="EMBL/GenBank/DDBJ databases">
        <authorList>
            <person name="Song W.-J."/>
            <person name="Kurnit D.M."/>
        </authorList>
    </citation>
    <scope>NUCLEOTIDE SEQUENCE [LARGE SCALE GENOMIC DNA]</scope>
    <source>
        <strain evidence="2 3">DSM 18488</strain>
    </source>
</reference>
<dbReference type="SMART" id="SM00100">
    <property type="entry name" value="cNMP"/>
    <property type="match status" value="1"/>
</dbReference>
<name>A0A1M7YCQ5_9BACT</name>
<organism evidence="2 3">
    <name type="scientific">Desulfopila aestuarii DSM 18488</name>
    <dbReference type="NCBI Taxonomy" id="1121416"/>
    <lineage>
        <taxon>Bacteria</taxon>
        <taxon>Pseudomonadati</taxon>
        <taxon>Thermodesulfobacteriota</taxon>
        <taxon>Desulfobulbia</taxon>
        <taxon>Desulfobulbales</taxon>
        <taxon>Desulfocapsaceae</taxon>
        <taxon>Desulfopila</taxon>
    </lineage>
</organism>
<proteinExistence type="predicted"/>
<evidence type="ECO:0000313" key="2">
    <source>
        <dbReference type="EMBL" id="SHO50405.1"/>
    </source>
</evidence>
<dbReference type="AlphaFoldDB" id="A0A1M7YCQ5"/>
<evidence type="ECO:0000313" key="3">
    <source>
        <dbReference type="Proteomes" id="UP000184603"/>
    </source>
</evidence>
<dbReference type="Proteomes" id="UP000184603">
    <property type="component" value="Unassembled WGS sequence"/>
</dbReference>
<dbReference type="Pfam" id="PF00027">
    <property type="entry name" value="cNMP_binding"/>
    <property type="match status" value="1"/>
</dbReference>
<dbReference type="RefSeq" id="WP_073614873.1">
    <property type="nucleotide sequence ID" value="NZ_FRFE01000018.1"/>
</dbReference>
<dbReference type="OrthoDB" id="5420529at2"/>
<dbReference type="EMBL" id="FRFE01000018">
    <property type="protein sequence ID" value="SHO50405.1"/>
    <property type="molecule type" value="Genomic_DNA"/>
</dbReference>
<dbReference type="PROSITE" id="PS50042">
    <property type="entry name" value="CNMP_BINDING_3"/>
    <property type="match status" value="1"/>
</dbReference>
<dbReference type="CDD" id="cd00038">
    <property type="entry name" value="CAP_ED"/>
    <property type="match status" value="1"/>
</dbReference>
<dbReference type="InterPro" id="IPR018490">
    <property type="entry name" value="cNMP-bd_dom_sf"/>
</dbReference>
<accession>A0A1M7YCQ5</accession>
<protein>
    <submittedName>
        <fullName evidence="2">Cyclic nucleotide-binding domain-containing protein</fullName>
    </submittedName>
</protein>
<dbReference type="PANTHER" id="PTHR23011">
    <property type="entry name" value="CYCLIC NUCLEOTIDE-BINDING DOMAIN CONTAINING PROTEIN"/>
    <property type="match status" value="1"/>
</dbReference>
<dbReference type="InterPro" id="IPR014710">
    <property type="entry name" value="RmlC-like_jellyroll"/>
</dbReference>
<dbReference type="SUPFAM" id="SSF51206">
    <property type="entry name" value="cAMP-binding domain-like"/>
    <property type="match status" value="1"/>
</dbReference>
<dbReference type="Gene3D" id="2.60.120.10">
    <property type="entry name" value="Jelly Rolls"/>
    <property type="match status" value="1"/>
</dbReference>
<gene>
    <name evidence="2" type="ORF">SAMN02745220_03408</name>
</gene>
<feature type="domain" description="Cyclic nucleotide-binding" evidence="1">
    <location>
        <begin position="27"/>
        <end position="129"/>
    </location>
</feature>
<dbReference type="STRING" id="1121416.SAMN02745220_03408"/>
<sequence length="171" mass="19454">MSWSQENGNRPVPELQQNLEILKEVPFFEGFPPEVMKLLAYLSVRGDYEEGDILFETGDDPGIAFAVVTGELAVYREGNKGEERLRSYNQGEFLGTFSLIGPMPSLFTMKATTTTRLLIVNREQFSKVMDQHKELGPLLRKAILKQLRRWEQANIEELESCCLQKVGVTLL</sequence>
<dbReference type="PANTHER" id="PTHR23011:SF28">
    <property type="entry name" value="CYCLIC NUCLEOTIDE-BINDING DOMAIN CONTAINING PROTEIN"/>
    <property type="match status" value="1"/>
</dbReference>
<evidence type="ECO:0000259" key="1">
    <source>
        <dbReference type="PROSITE" id="PS50042"/>
    </source>
</evidence>
<dbReference type="InterPro" id="IPR000595">
    <property type="entry name" value="cNMP-bd_dom"/>
</dbReference>